<evidence type="ECO:0000256" key="5">
    <source>
        <dbReference type="SAM" id="Phobius"/>
    </source>
</evidence>
<evidence type="ECO:0000256" key="1">
    <source>
        <dbReference type="ARBA" id="ARBA00004141"/>
    </source>
</evidence>
<dbReference type="Proteomes" id="UP000761534">
    <property type="component" value="Unassembled WGS sequence"/>
</dbReference>
<proteinExistence type="predicted"/>
<feature type="transmembrane region" description="Helical" evidence="5">
    <location>
        <begin position="355"/>
        <end position="376"/>
    </location>
</feature>
<dbReference type="GO" id="GO:0042391">
    <property type="term" value="P:regulation of membrane potential"/>
    <property type="evidence" value="ECO:0007669"/>
    <property type="project" value="InterPro"/>
</dbReference>
<protein>
    <recommendedName>
        <fullName evidence="6">Cation/H+ exchanger transmembrane domain-containing protein</fullName>
    </recommendedName>
</protein>
<dbReference type="Pfam" id="PF00999">
    <property type="entry name" value="Na_H_Exchanger"/>
    <property type="match status" value="1"/>
</dbReference>
<dbReference type="InterPro" id="IPR004712">
    <property type="entry name" value="Na+/H+_antiporter_fungi"/>
</dbReference>
<evidence type="ECO:0000313" key="8">
    <source>
        <dbReference type="Proteomes" id="UP000761534"/>
    </source>
</evidence>
<gene>
    <name evidence="7" type="ORF">TRICI_002718</name>
</gene>
<dbReference type="EMBL" id="SWFS01000184">
    <property type="protein sequence ID" value="KAA8915109.1"/>
    <property type="molecule type" value="Genomic_DNA"/>
</dbReference>
<feature type="domain" description="Cation/H+ exchanger transmembrane" evidence="6">
    <location>
        <begin position="43"/>
        <end position="415"/>
    </location>
</feature>
<evidence type="ECO:0000256" key="2">
    <source>
        <dbReference type="ARBA" id="ARBA00022692"/>
    </source>
</evidence>
<feature type="transmembrane region" description="Helical" evidence="5">
    <location>
        <begin position="102"/>
        <end position="123"/>
    </location>
</feature>
<evidence type="ECO:0000313" key="7">
    <source>
        <dbReference type="EMBL" id="KAA8915109.1"/>
    </source>
</evidence>
<dbReference type="GO" id="GO:0036376">
    <property type="term" value="P:sodium ion export across plasma membrane"/>
    <property type="evidence" value="ECO:0007669"/>
    <property type="project" value="InterPro"/>
</dbReference>
<dbReference type="PANTHER" id="PTHR31382">
    <property type="entry name" value="NA(+)/H(+) ANTIPORTER"/>
    <property type="match status" value="1"/>
</dbReference>
<feature type="transmembrane region" description="Helical" evidence="5">
    <location>
        <begin position="12"/>
        <end position="32"/>
    </location>
</feature>
<comment type="subcellular location">
    <subcellularLocation>
        <location evidence="1">Membrane</location>
        <topology evidence="1">Multi-pass membrane protein</topology>
    </subcellularLocation>
</comment>
<organism evidence="7 8">
    <name type="scientific">Trichomonascus ciferrii</name>
    <dbReference type="NCBI Taxonomy" id="44093"/>
    <lineage>
        <taxon>Eukaryota</taxon>
        <taxon>Fungi</taxon>
        <taxon>Dikarya</taxon>
        <taxon>Ascomycota</taxon>
        <taxon>Saccharomycotina</taxon>
        <taxon>Dipodascomycetes</taxon>
        <taxon>Dipodascales</taxon>
        <taxon>Trichomonascaceae</taxon>
        <taxon>Trichomonascus</taxon>
        <taxon>Trichomonascus ciferrii complex</taxon>
    </lineage>
</organism>
<dbReference type="OrthoDB" id="5327978at2759"/>
<feature type="transmembrane region" description="Helical" evidence="5">
    <location>
        <begin position="320"/>
        <end position="343"/>
    </location>
</feature>
<comment type="caution">
    <text evidence="7">The sequence shown here is derived from an EMBL/GenBank/DDBJ whole genome shotgun (WGS) entry which is preliminary data.</text>
</comment>
<feature type="transmembrane region" description="Helical" evidence="5">
    <location>
        <begin position="239"/>
        <end position="261"/>
    </location>
</feature>
<sequence>MAKELLKIDNFNLVSSCLGGFAAVFCLVSFFLKDELYVSEPLPSTLFGLIFVEAHWAKPESYGSINTISLEFTRLALGIQLVLAGVQLPAKYMKGSWHSIAMMLLPVMTSMWVISALIIYLVVPDISYLEGLIIGACVTPTDPILCTSIVKGRFAEKYVDERVRNLILAEAGANDGFGYPFLYLALCIYRFKGTEIAKEWIVYTVLYEILLGAAYGIVIGVLSMYLLRYAKRYRIVDHEAYLLFVFAVGIFTMGTGGLLGIDDLLACFCAGNALNWDGAYQEETKEDGSQGVIDLILNIGIFVWIGASMPWPEYNDVLSVWHFIVIGICILVFRRVPAVILCYKLIPDIKTFSEASFVGFFGPIAVGALFYLEILHEELESDNAQDSRLYKVCGPVIYFIILSSIIVHGLSIGIIGTGLRIRDAYKSKKEKPQIDEP</sequence>
<feature type="transmembrane region" description="Helical" evidence="5">
    <location>
        <begin position="200"/>
        <end position="227"/>
    </location>
</feature>
<evidence type="ECO:0000256" key="4">
    <source>
        <dbReference type="ARBA" id="ARBA00023136"/>
    </source>
</evidence>
<keyword evidence="8" id="KW-1185">Reference proteome</keyword>
<evidence type="ECO:0000256" key="3">
    <source>
        <dbReference type="ARBA" id="ARBA00022989"/>
    </source>
</evidence>
<keyword evidence="4 5" id="KW-0472">Membrane</keyword>
<feature type="transmembrane region" description="Helical" evidence="5">
    <location>
        <begin position="396"/>
        <end position="419"/>
    </location>
</feature>
<dbReference type="VEuPathDB" id="FungiDB:TRICI_002718"/>
<dbReference type="AlphaFoldDB" id="A0A642V5W1"/>
<dbReference type="GO" id="GO:0120029">
    <property type="term" value="P:proton export across plasma membrane"/>
    <property type="evidence" value="ECO:0007669"/>
    <property type="project" value="InterPro"/>
</dbReference>
<dbReference type="GO" id="GO:0015385">
    <property type="term" value="F:sodium:proton antiporter activity"/>
    <property type="evidence" value="ECO:0007669"/>
    <property type="project" value="InterPro"/>
</dbReference>
<dbReference type="InterPro" id="IPR006153">
    <property type="entry name" value="Cation/H_exchanger_TM"/>
</dbReference>
<reference evidence="7" key="1">
    <citation type="journal article" date="2019" name="G3 (Bethesda)">
        <title>Genome Assemblies of Two Rare Opportunistic Yeast Pathogens: Diutina rugosa (syn. Candida rugosa) and Trichomonascus ciferrii (syn. Candida ciferrii).</title>
        <authorList>
            <person name="Mixao V."/>
            <person name="Saus E."/>
            <person name="Hansen A.P."/>
            <person name="Lass-Florl C."/>
            <person name="Gabaldon T."/>
        </authorList>
    </citation>
    <scope>NUCLEOTIDE SEQUENCE</scope>
    <source>
        <strain evidence="7">CBS 4856</strain>
    </source>
</reference>
<keyword evidence="3 5" id="KW-1133">Transmembrane helix</keyword>
<keyword evidence="2 5" id="KW-0812">Transmembrane</keyword>
<accession>A0A642V5W1</accession>
<dbReference type="GO" id="GO:0005886">
    <property type="term" value="C:plasma membrane"/>
    <property type="evidence" value="ECO:0007669"/>
    <property type="project" value="InterPro"/>
</dbReference>
<dbReference type="PANTHER" id="PTHR31382:SF1">
    <property type="entry name" value="SODIUM ION_PROTON EXCHANGER (EUROFUNG)"/>
    <property type="match status" value="1"/>
</dbReference>
<name>A0A642V5W1_9ASCO</name>
<evidence type="ECO:0000259" key="6">
    <source>
        <dbReference type="Pfam" id="PF00999"/>
    </source>
</evidence>